<feature type="compositionally biased region" description="Pro residues" evidence="5">
    <location>
        <begin position="136"/>
        <end position="156"/>
    </location>
</feature>
<dbReference type="AlphaFoldDB" id="A0A8B8MLM9"/>
<dbReference type="Gene3D" id="2.120.10.30">
    <property type="entry name" value="TolB, C-terminal domain"/>
    <property type="match status" value="1"/>
</dbReference>
<dbReference type="InterPro" id="IPR011042">
    <property type="entry name" value="6-blade_b-propeller_TolB-like"/>
</dbReference>
<dbReference type="Proteomes" id="UP000694853">
    <property type="component" value="Unplaced"/>
</dbReference>
<keyword evidence="6" id="KW-0732">Signal</keyword>
<dbReference type="GO" id="GO:0005773">
    <property type="term" value="C:vacuole"/>
    <property type="evidence" value="ECO:0007669"/>
    <property type="project" value="UniProtKB-SubCell"/>
</dbReference>
<evidence type="ECO:0000256" key="5">
    <source>
        <dbReference type="SAM" id="MobiDB-lite"/>
    </source>
</evidence>
<dbReference type="Pfam" id="PF03088">
    <property type="entry name" value="Str_synth"/>
    <property type="match status" value="1"/>
</dbReference>
<evidence type="ECO:0000256" key="3">
    <source>
        <dbReference type="ARBA" id="ARBA00022554"/>
    </source>
</evidence>
<dbReference type="RefSeq" id="XP_027368808.1">
    <property type="nucleotide sequence ID" value="XM_027513007.1"/>
</dbReference>
<dbReference type="InterPro" id="IPR018119">
    <property type="entry name" value="Strictosidine_synth_cons-reg"/>
</dbReference>
<comment type="similarity">
    <text evidence="2">Belongs to the strictosidine synthase family.</text>
</comment>
<dbReference type="Pfam" id="PF20067">
    <property type="entry name" value="SSL_N"/>
    <property type="match status" value="1"/>
</dbReference>
<feature type="region of interest" description="Disordered" evidence="5">
    <location>
        <begin position="128"/>
        <end position="159"/>
    </location>
</feature>
<evidence type="ECO:0000259" key="7">
    <source>
        <dbReference type="Pfam" id="PF03088"/>
    </source>
</evidence>
<reference evidence="8" key="1">
    <citation type="journal article" date="2019" name="Toxins">
        <title>Detection of Abrin-Like and Prepropulchellin-Like Toxin Genes and Transcripts Using Whole Genome Sequencing and Full-Length Transcript Sequencing of Abrus precatorius.</title>
        <authorList>
            <person name="Hovde B.T."/>
            <person name="Daligault H.E."/>
            <person name="Hanschen E.R."/>
            <person name="Kunde Y.A."/>
            <person name="Johnson M.B."/>
            <person name="Starkenburg S.R."/>
            <person name="Johnson S.L."/>
        </authorList>
    </citation>
    <scope>NUCLEOTIDE SEQUENCE [LARGE SCALE GENOMIC DNA]</scope>
</reference>
<evidence type="ECO:0000256" key="4">
    <source>
        <dbReference type="ARBA" id="ARBA00023180"/>
    </source>
</evidence>
<name>A0A8B8MLM9_ABRPR</name>
<dbReference type="GO" id="GO:0016787">
    <property type="term" value="F:hydrolase activity"/>
    <property type="evidence" value="ECO:0007669"/>
    <property type="project" value="TreeGrafter"/>
</dbReference>
<comment type="subcellular location">
    <subcellularLocation>
        <location evidence="1">Vacuole</location>
    </subcellularLocation>
</comment>
<feature type="chain" id="PRO_5034830690" evidence="6">
    <location>
        <begin position="22"/>
        <end position="351"/>
    </location>
</feature>
<organism evidence="8 9">
    <name type="scientific">Abrus precatorius</name>
    <name type="common">Indian licorice</name>
    <name type="synonym">Glycine abrus</name>
    <dbReference type="NCBI Taxonomy" id="3816"/>
    <lineage>
        <taxon>Eukaryota</taxon>
        <taxon>Viridiplantae</taxon>
        <taxon>Streptophyta</taxon>
        <taxon>Embryophyta</taxon>
        <taxon>Tracheophyta</taxon>
        <taxon>Spermatophyta</taxon>
        <taxon>Magnoliopsida</taxon>
        <taxon>eudicotyledons</taxon>
        <taxon>Gunneridae</taxon>
        <taxon>Pentapetalae</taxon>
        <taxon>rosids</taxon>
        <taxon>fabids</taxon>
        <taxon>Fabales</taxon>
        <taxon>Fabaceae</taxon>
        <taxon>Papilionoideae</taxon>
        <taxon>50 kb inversion clade</taxon>
        <taxon>NPAAA clade</taxon>
        <taxon>indigoferoid/millettioid clade</taxon>
        <taxon>Abreae</taxon>
        <taxon>Abrus</taxon>
    </lineage>
</organism>
<feature type="signal peptide" evidence="6">
    <location>
        <begin position="1"/>
        <end position="21"/>
    </location>
</feature>
<dbReference type="KEGG" id="aprc:113874793"/>
<keyword evidence="8" id="KW-1185">Reference proteome</keyword>
<dbReference type="SUPFAM" id="SSF63829">
    <property type="entry name" value="Calcium-dependent phosphotriesterase"/>
    <property type="match status" value="1"/>
</dbReference>
<dbReference type="PANTHER" id="PTHR10426">
    <property type="entry name" value="STRICTOSIDINE SYNTHASE-RELATED"/>
    <property type="match status" value="1"/>
</dbReference>
<accession>A0A8B8MLM9</accession>
<keyword evidence="4" id="KW-0325">Glycoprotein</keyword>
<evidence type="ECO:0000256" key="2">
    <source>
        <dbReference type="ARBA" id="ARBA00009191"/>
    </source>
</evidence>
<protein>
    <submittedName>
        <fullName evidence="9">Protein STRICTOSIDINE SYNTHASE-LIKE 12-like</fullName>
    </submittedName>
</protein>
<sequence>MTMDAMFATLMMFLLCYPSVAILTDRIKLPSPLTGPESIAFDRNGGGPYVGVSDGRVLKYVGPNQGFQEYGYTSPNRNKTICDGLADFSTLQASCGRPLGLRFNHQTGELYAADAYFGLIKIGPNGGPPTQCIRAPTPPPPPPPPPASPQPSPPPQESATFNFLDGLDVDVNTGVIYFTEASANYKFKDFLELIGSRDSSGSLYSFDPSTNQTRSLIEGLAFPGGVAVSADGSFVLVSEFLANRIQRFWLKGPRANSSEIFLQLRGSPDNIWRNRNGQFWVSMNTIIGPLPPPRPTIVPSGLRINENGIILQIVSLSQELGSEEVSEVHEFNGTLFCGSLRAPYVTVSTIL</sequence>
<keyword evidence="3" id="KW-0926">Vacuole</keyword>
<proteinExistence type="inferred from homology"/>
<dbReference type="PANTHER" id="PTHR10426:SF109">
    <property type="entry name" value="STRICTOSIDINE SYNTHASE TRANSCRIPTION FACTOR WD40-LIKE FAMILY-RELATED"/>
    <property type="match status" value="1"/>
</dbReference>
<dbReference type="OrthoDB" id="5307922at2759"/>
<reference evidence="9" key="2">
    <citation type="submission" date="2025-08" db="UniProtKB">
        <authorList>
            <consortium name="RefSeq"/>
        </authorList>
    </citation>
    <scope>IDENTIFICATION</scope>
    <source>
        <tissue evidence="9">Young leaves</tissue>
    </source>
</reference>
<feature type="domain" description="Strictosidine synthase conserved region" evidence="7">
    <location>
        <begin position="165"/>
        <end position="253"/>
    </location>
</feature>
<evidence type="ECO:0000313" key="8">
    <source>
        <dbReference type="Proteomes" id="UP000694853"/>
    </source>
</evidence>
<evidence type="ECO:0000313" key="9">
    <source>
        <dbReference type="RefSeq" id="XP_027368808.1"/>
    </source>
</evidence>
<gene>
    <name evidence="9" type="primary">LOC113874793</name>
</gene>
<dbReference type="GO" id="GO:0012505">
    <property type="term" value="C:endomembrane system"/>
    <property type="evidence" value="ECO:0007669"/>
    <property type="project" value="TreeGrafter"/>
</dbReference>
<evidence type="ECO:0000256" key="6">
    <source>
        <dbReference type="SAM" id="SignalP"/>
    </source>
</evidence>
<evidence type="ECO:0000256" key="1">
    <source>
        <dbReference type="ARBA" id="ARBA00004116"/>
    </source>
</evidence>
<dbReference type="GeneID" id="113874793"/>